<proteinExistence type="predicted"/>
<reference evidence="1" key="1">
    <citation type="submission" date="2024-09" db="EMBL/GenBank/DDBJ databases">
        <title>Black Yeasts Isolated from many extreme environments.</title>
        <authorList>
            <person name="Coleine C."/>
            <person name="Stajich J.E."/>
            <person name="Selbmann L."/>
        </authorList>
    </citation>
    <scope>NUCLEOTIDE SEQUENCE</scope>
    <source>
        <strain evidence="1">CCFEE 5737</strain>
    </source>
</reference>
<protein>
    <submittedName>
        <fullName evidence="1">Uncharacterized protein</fullName>
    </submittedName>
</protein>
<gene>
    <name evidence="1" type="ORF">LTS18_003026</name>
</gene>
<keyword evidence="2" id="KW-1185">Reference proteome</keyword>
<name>A0ACC3DTY5_9PEZI</name>
<dbReference type="EMBL" id="JAWDJW010000720">
    <property type="protein sequence ID" value="KAK3080135.1"/>
    <property type="molecule type" value="Genomic_DNA"/>
</dbReference>
<evidence type="ECO:0000313" key="1">
    <source>
        <dbReference type="EMBL" id="KAK3080135.1"/>
    </source>
</evidence>
<sequence>MNSGSVIPAVPVSHPKPQAVYDQVVRVAGCRQAANTLNCLRSKRPAQFLAAANSLPGILSYNSVNLAYVPRPDSSDNFMPESPEIAGSAGNFAKVPLILGDQEDEGTLFSLFQQNLTTPELLTNYIKSYFPEAKPGVVEAYVQLYPDNAAAGSPFGTGTQFNPYPQFKRLAAILGDLTFTLSRRTVLQSASKVVPAWSYLNTFIKAPLLGTFHGGDLLYMFDVTRQTENTFPAQVLQTTVISFANTLDPNGLKVPGLVAWPKYGPDAQLLNVGNATTSLMADDFRQAQSDFLTQNVESFRV</sequence>
<comment type="caution">
    <text evidence="1">The sequence shown here is derived from an EMBL/GenBank/DDBJ whole genome shotgun (WGS) entry which is preliminary data.</text>
</comment>
<accession>A0ACC3DTY5</accession>
<evidence type="ECO:0000313" key="2">
    <source>
        <dbReference type="Proteomes" id="UP001186974"/>
    </source>
</evidence>
<dbReference type="Proteomes" id="UP001186974">
    <property type="component" value="Unassembled WGS sequence"/>
</dbReference>
<organism evidence="1 2">
    <name type="scientific">Coniosporium uncinatum</name>
    <dbReference type="NCBI Taxonomy" id="93489"/>
    <lineage>
        <taxon>Eukaryota</taxon>
        <taxon>Fungi</taxon>
        <taxon>Dikarya</taxon>
        <taxon>Ascomycota</taxon>
        <taxon>Pezizomycotina</taxon>
        <taxon>Dothideomycetes</taxon>
        <taxon>Dothideomycetes incertae sedis</taxon>
        <taxon>Coniosporium</taxon>
    </lineage>
</organism>